<dbReference type="OrthoDB" id="428159at2759"/>
<dbReference type="GO" id="GO:0045053">
    <property type="term" value="P:protein retention in Golgi apparatus"/>
    <property type="evidence" value="ECO:0007669"/>
    <property type="project" value="TreeGrafter"/>
</dbReference>
<dbReference type="Proteomes" id="UP000585474">
    <property type="component" value="Unassembled WGS sequence"/>
</dbReference>
<sequence length="1694" mass="190622">MFFNDWIQRRLASLLNPWLLQEPELELKLGFLRSHGVAKNLTFDASILNHHLLDESSLWSFKDVTVEQLSLRVSYWSVPTFLLQVHGVHITLSLGELKEGRGLRTRQKSTNTDMEDKKKVLEEIDPEVRDIHLQVQFPISNDSFRCLWEVKELNAESLYTDEGNFLRGLVSSIFTPLKEISLGLDVTGFEISLKRRDCISCLIRPVDLVTRTKFKDLQLRDFNLNVPELSFSIAPEELPIILAFHTLTSYEFYSARTGRHLWNIAASRISSLISTPRSTMHRLIVIVCLWLQYVNAYETLLLLVGYPVDSVMKRSAVKMSQDNTFSVAVKKQWRMVSEIENKLPAEAIAKAWRITRYRAALNIQQAKNHSSKSLVKSHFCFSRRVLVPLELICGVLCRTFRSLINLLLQIFLDDHPCIDEHSGVVSDDSSTQSCYSISMGIISLFISPIQSLAGGNPISDIGSSSLDLLSFCVLLDGLFLMYTESICDDHVSLSCGHLKVMSSSPTEDGLKNNKTYMKGHWKKKFDYSKTILWAEPAKVLNFPENATTDETSVSPLWNHLGEMGLNWKNSCTQFGGSMTQFLENPWILCEIQRFVTDRSLKNLHSGFLKCSLMVGKLNFLLDYPSLLSIAVVLRQIQHALRWTHSSGRAKVLLPTPIANEIPPPISWDSRCKSYVSEIEKTMLKMLPQKHVQIVVFIAGPLFQISLRKEGFHDEHTNESHISTQHGLQLALDVNNIEVAVWPTLSSDFVASTDWQGLDDERVECLRFKEPQIVNIPMLDNEFYKCQGQISMNTYLKLDGLKAYLDDSATNQKYQIIMLNPTTIKLSCLRKDVHSFSASIVAFSAALDGMATGLFVLIYIDELFVLVEEIVGLLSAVSRIFSGLHLDGGECFQELMRQEMACADSKREAMLTRTKGVSLILTKALFVVHSTFELSSIDMVLCNSRRGSDINHSAMTFDASNGRKLAMHGLPDYGILISVHKKSLEFCCEGGEVEVIVDLSGIRSVIFRDHSEIWRTSDQFQHINLAAFSELRNALPSRIASNAAEGSTSVGEISYVVGDSPSAINIESYGSASNRVALASAHWLTMNITISEIYVARLSVKKLLIGAHKSSKLEFSLSIGREFQMIACQIQGGSLFLETTALAMFVDCFASYLRCVGYLLHVVTSSEEHMVTETGEEDMAVQDGHPSREQHNSFQHMMWEQLEVLTIDVSQFSLLLVTEDESGGLKELQFEADFHVKLELQTNEIQIPHFSPITPSNSSSHSVHGDPAVAFQHTDEIHSVLDDENFSRRVSRNESAVDNSEARVLHLSRQNYILKQLGASIAVENPVQGEEVRPELLNQGWVGSGSITGFDMTISLPEIQMLLSTAESLSGIFSKETSGDVKQMHCSGAIVAIQDVHQHMYMTVEGLESKYSLVGTIHYSLVGDRALFRVKYQNQKRWKSSVLWFSLISLYAKSDSGEPLQLNYRSGSGFVDISSTNDGGHALWRILSCKPDSYEGDIEPDSCNFLGRNTFYLVNKKIDRAVAFVDGVPEFVSKPGNPFKLKVFSDFPPARAVVSLDSCSLEATRNSLHHNSHVNKERASGKTENLPRIDIIIDKIILTVVHELPDTRETFPLLQASTSTDEFIVQILFAKARVISTLSFVLYYFDAQSNLWRDFIHPVEICVFYRSQFQIEGSEIGWNRVPVHFYAKMKEVPMR</sequence>
<name>A0A7J0F5E4_9ERIC</name>
<evidence type="ECO:0000313" key="2">
    <source>
        <dbReference type="Proteomes" id="UP000585474"/>
    </source>
</evidence>
<proteinExistence type="predicted"/>
<dbReference type="EMBL" id="BJWL01000009">
    <property type="protein sequence ID" value="GFY93900.1"/>
    <property type="molecule type" value="Genomic_DNA"/>
</dbReference>
<keyword evidence="2" id="KW-1185">Reference proteome</keyword>
<evidence type="ECO:0000313" key="1">
    <source>
        <dbReference type="EMBL" id="GFY93900.1"/>
    </source>
</evidence>
<comment type="caution">
    <text evidence="1">The sequence shown here is derived from an EMBL/GenBank/DDBJ whole genome shotgun (WGS) entry which is preliminary data.</text>
</comment>
<reference evidence="1 2" key="1">
    <citation type="submission" date="2019-07" db="EMBL/GenBank/DDBJ databases">
        <title>De Novo Assembly of kiwifruit Actinidia rufa.</title>
        <authorList>
            <person name="Sugita-Konishi S."/>
            <person name="Sato K."/>
            <person name="Mori E."/>
            <person name="Abe Y."/>
            <person name="Kisaki G."/>
            <person name="Hamano K."/>
            <person name="Suezawa K."/>
            <person name="Otani M."/>
            <person name="Fukuda T."/>
            <person name="Manabe T."/>
            <person name="Gomi K."/>
            <person name="Tabuchi M."/>
            <person name="Akimitsu K."/>
            <person name="Kataoka I."/>
        </authorList>
    </citation>
    <scope>NUCLEOTIDE SEQUENCE [LARGE SCALE GENOMIC DNA]</scope>
    <source>
        <strain evidence="2">cv. Fuchu</strain>
    </source>
</reference>
<dbReference type="PANTHER" id="PTHR16166">
    <property type="entry name" value="VACUOLAR PROTEIN SORTING-ASSOCIATED PROTEIN VPS13"/>
    <property type="match status" value="1"/>
</dbReference>
<protein>
    <submittedName>
        <fullName evidence="1">Vacuolar protein sorting-associated protein, putative</fullName>
    </submittedName>
</protein>
<dbReference type="InterPro" id="IPR026847">
    <property type="entry name" value="VPS13"/>
</dbReference>
<gene>
    <name evidence="1" type="ORF">Acr_09g0003460</name>
</gene>
<accession>A0A7J0F5E4</accession>
<dbReference type="PANTHER" id="PTHR16166:SF130">
    <property type="entry name" value="PROTEIN SORTING-ASSOCIATED PROTEIN, PUTATIVE (DUF1162)-RELATED"/>
    <property type="match status" value="1"/>
</dbReference>
<dbReference type="GO" id="GO:0006623">
    <property type="term" value="P:protein targeting to vacuole"/>
    <property type="evidence" value="ECO:0007669"/>
    <property type="project" value="TreeGrafter"/>
</dbReference>
<organism evidence="1 2">
    <name type="scientific">Actinidia rufa</name>
    <dbReference type="NCBI Taxonomy" id="165716"/>
    <lineage>
        <taxon>Eukaryota</taxon>
        <taxon>Viridiplantae</taxon>
        <taxon>Streptophyta</taxon>
        <taxon>Embryophyta</taxon>
        <taxon>Tracheophyta</taxon>
        <taxon>Spermatophyta</taxon>
        <taxon>Magnoliopsida</taxon>
        <taxon>eudicotyledons</taxon>
        <taxon>Gunneridae</taxon>
        <taxon>Pentapetalae</taxon>
        <taxon>asterids</taxon>
        <taxon>Ericales</taxon>
        <taxon>Actinidiaceae</taxon>
        <taxon>Actinidia</taxon>
    </lineage>
</organism>